<dbReference type="RefSeq" id="WP_121393498.1">
    <property type="nucleotide sequence ID" value="NZ_RCDD01000005.1"/>
</dbReference>
<keyword evidence="1" id="KW-0808">Transferase</keyword>
<dbReference type="SUPFAM" id="SSF55729">
    <property type="entry name" value="Acyl-CoA N-acyltransferases (Nat)"/>
    <property type="match status" value="1"/>
</dbReference>
<reference evidence="1 2" key="1">
    <citation type="submission" date="2018-10" db="EMBL/GenBank/DDBJ databases">
        <title>Genomic Encyclopedia of Archaeal and Bacterial Type Strains, Phase II (KMG-II): from individual species to whole genera.</title>
        <authorList>
            <person name="Goeker M."/>
        </authorList>
    </citation>
    <scope>NUCLEOTIDE SEQUENCE [LARGE SCALE GENOMIC DNA]</scope>
    <source>
        <strain evidence="1 2">DSM 45657</strain>
    </source>
</reference>
<dbReference type="EMBL" id="RCDD01000005">
    <property type="protein sequence ID" value="RLK54837.1"/>
    <property type="molecule type" value="Genomic_DNA"/>
</dbReference>
<dbReference type="AlphaFoldDB" id="A0A421AY96"/>
<evidence type="ECO:0000313" key="2">
    <source>
        <dbReference type="Proteomes" id="UP000282454"/>
    </source>
</evidence>
<sequence length="382" mass="42412">MLINVRHQVPVAESYRAAKVRGLFNATDEQATRFELDADLPIDDDRWRIGVVVGPSGSGKSSIGRTLWDGSAFYPGDDWPADAPIIDAIDPGGDFEAATAALSAAGLGDVPVWLRPYRVLSTGQRFRADLARVIAEQPDRVVIDEFTSTVDRQIARVGAGAFARAWRRGSGQAVLLTCHHDVLDWLEPDWVYDTGTATFTRGSVQFRRPRIDVEVRLGGWNLWPAFRAHHYLDLPKMVAARAYVGFVDGEPVAHVGITTKSLTTGPHADRIVSVEARASRLVVMPEWQGAGVGTRFLNHVAELQRTGNGTLQGRRMTTLFHTSHPNLAAALRRDDRWRQITARLTGHKTGRSERDWPQRDKSLPRTGYGGHFRALQGFRYYG</sequence>
<dbReference type="InterPro" id="IPR027417">
    <property type="entry name" value="P-loop_NTPase"/>
</dbReference>
<dbReference type="Gene3D" id="3.40.630.30">
    <property type="match status" value="1"/>
</dbReference>
<proteinExistence type="predicted"/>
<dbReference type="Proteomes" id="UP000282454">
    <property type="component" value="Unassembled WGS sequence"/>
</dbReference>
<keyword evidence="2" id="KW-1185">Reference proteome</keyword>
<dbReference type="GO" id="GO:0016740">
    <property type="term" value="F:transferase activity"/>
    <property type="evidence" value="ECO:0007669"/>
    <property type="project" value="UniProtKB-KW"/>
</dbReference>
<dbReference type="Gene3D" id="3.40.50.300">
    <property type="entry name" value="P-loop containing nucleotide triphosphate hydrolases"/>
    <property type="match status" value="1"/>
</dbReference>
<protein>
    <submittedName>
        <fullName evidence="1">Acetyltransferase (GNAT) family protein</fullName>
    </submittedName>
</protein>
<gene>
    <name evidence="1" type="ORF">CLV68_5226</name>
</gene>
<accession>A0A421AY96</accession>
<dbReference type="CDD" id="cd00267">
    <property type="entry name" value="ABC_ATPase"/>
    <property type="match status" value="1"/>
</dbReference>
<comment type="caution">
    <text evidence="1">The sequence shown here is derived from an EMBL/GenBank/DDBJ whole genome shotgun (WGS) entry which is preliminary data.</text>
</comment>
<organism evidence="1 2">
    <name type="scientific">Actinokineospora cianjurensis</name>
    <dbReference type="NCBI Taxonomy" id="585224"/>
    <lineage>
        <taxon>Bacteria</taxon>
        <taxon>Bacillati</taxon>
        <taxon>Actinomycetota</taxon>
        <taxon>Actinomycetes</taxon>
        <taxon>Pseudonocardiales</taxon>
        <taxon>Pseudonocardiaceae</taxon>
        <taxon>Actinokineospora</taxon>
    </lineage>
</organism>
<dbReference type="CDD" id="cd04301">
    <property type="entry name" value="NAT_SF"/>
    <property type="match status" value="1"/>
</dbReference>
<evidence type="ECO:0000313" key="1">
    <source>
        <dbReference type="EMBL" id="RLK54837.1"/>
    </source>
</evidence>
<dbReference type="InterPro" id="IPR016181">
    <property type="entry name" value="Acyl_CoA_acyltransferase"/>
</dbReference>
<name>A0A421AY96_9PSEU</name>
<dbReference type="OrthoDB" id="9787585at2"/>
<dbReference type="SUPFAM" id="SSF52540">
    <property type="entry name" value="P-loop containing nucleoside triphosphate hydrolases"/>
    <property type="match status" value="1"/>
</dbReference>